<comment type="caution">
    <text evidence="2">The sequence shown here is derived from an EMBL/GenBank/DDBJ whole genome shotgun (WGS) entry which is preliminary data.</text>
</comment>
<dbReference type="EMBL" id="RSUZ01000005">
    <property type="protein sequence ID" value="MIV62649.1"/>
    <property type="molecule type" value="Genomic_DNA"/>
</dbReference>
<organism evidence="2">
    <name type="scientific">Salmonella enterica</name>
    <name type="common">Salmonella choleraesuis</name>
    <dbReference type="NCBI Taxonomy" id="28901"/>
    <lineage>
        <taxon>Bacteria</taxon>
        <taxon>Pseudomonadati</taxon>
        <taxon>Pseudomonadota</taxon>
        <taxon>Gammaproteobacteria</taxon>
        <taxon>Enterobacterales</taxon>
        <taxon>Enterobacteriaceae</taxon>
        <taxon>Salmonella</taxon>
    </lineage>
</organism>
<dbReference type="InterPro" id="IPR029118">
    <property type="entry name" value="Ntox16"/>
</dbReference>
<feature type="domain" description="Novel toxin 16" evidence="1">
    <location>
        <begin position="4"/>
        <end position="48"/>
    </location>
</feature>
<reference evidence="2" key="1">
    <citation type="submission" date="2018-07" db="EMBL/GenBank/DDBJ databases">
        <authorList>
            <consortium name="GenomeTrakr network: Whole genome sequencing for foodborne pathogen traceback"/>
        </authorList>
    </citation>
    <scope>NUCLEOTIDE SEQUENCE [LARGE SCALE GENOMIC DNA]</scope>
    <source>
        <strain evidence="2">FDA00010322</strain>
    </source>
</reference>
<evidence type="ECO:0000313" key="2">
    <source>
        <dbReference type="EMBL" id="MIV62649.1"/>
    </source>
</evidence>
<proteinExistence type="predicted"/>
<protein>
    <recommendedName>
        <fullName evidence="1">Novel toxin 16 domain-containing protein</fullName>
    </recommendedName>
</protein>
<dbReference type="AlphaFoldDB" id="A0A402XB99"/>
<dbReference type="Proteomes" id="UP000885414">
    <property type="component" value="Unassembled WGS sequence"/>
</dbReference>
<sequence length="54" mass="5951">MSLINKMNINIACAHTRKTINNKCFAGGNKTHMVQENDAFKSSVNCRGLLNGLK</sequence>
<accession>A0A402XB99</accession>
<dbReference type="Pfam" id="PF15523">
    <property type="entry name" value="Ntox16"/>
    <property type="match status" value="1"/>
</dbReference>
<evidence type="ECO:0000259" key="1">
    <source>
        <dbReference type="Pfam" id="PF15523"/>
    </source>
</evidence>
<gene>
    <name evidence="2" type="ORF">BA086_05890</name>
</gene>
<name>A0A402XB99_SALER</name>